<reference evidence="1 2" key="1">
    <citation type="journal article" date="2013" name="Genome Announc.">
        <title>Whole-genome sequences of five oyster-associated bacteria show potential for crude oil hydrocarbon degradation.</title>
        <authorList>
            <person name="Chauhan A."/>
            <person name="Green S."/>
            <person name="Pathak A."/>
            <person name="Thomas J."/>
            <person name="Venkatramanan R."/>
        </authorList>
    </citation>
    <scope>NUCLEOTIDE SEQUENCE [LARGE SCALE GENOMIC DNA]</scope>
    <source>
        <strain evidence="1 2">MF109</strain>
    </source>
</reference>
<dbReference type="Proteomes" id="UP000016033">
    <property type="component" value="Unassembled WGS sequence"/>
</dbReference>
<dbReference type="EMBL" id="ATAO01000206">
    <property type="protein sequence ID" value="EQM74748.1"/>
    <property type="molecule type" value="Genomic_DNA"/>
</dbReference>
<accession>T5KJ28</accession>
<dbReference type="PATRIC" id="fig|1333857.3.peg.2904"/>
<organism evidence="1 2">
    <name type="scientific">Microbacterium maritypicum MF109</name>
    <dbReference type="NCBI Taxonomy" id="1333857"/>
    <lineage>
        <taxon>Bacteria</taxon>
        <taxon>Bacillati</taxon>
        <taxon>Actinomycetota</taxon>
        <taxon>Actinomycetes</taxon>
        <taxon>Micrococcales</taxon>
        <taxon>Microbacteriaceae</taxon>
        <taxon>Microbacterium</taxon>
    </lineage>
</organism>
<name>T5KJ28_MICMQ</name>
<comment type="caution">
    <text evidence="1">The sequence shown here is derived from an EMBL/GenBank/DDBJ whole genome shotgun (WGS) entry which is preliminary data.</text>
</comment>
<evidence type="ECO:0000313" key="2">
    <source>
        <dbReference type="Proteomes" id="UP000016033"/>
    </source>
</evidence>
<dbReference type="AlphaFoldDB" id="T5KJ28"/>
<protein>
    <submittedName>
        <fullName evidence="1">Uncharacterized protein</fullName>
    </submittedName>
</protein>
<gene>
    <name evidence="1" type="ORF">L687_04610</name>
</gene>
<sequence>MSSVANTGIVATEHGFRIRTTETYLVEVHRALFNWRLVLHVHGIECSPSSAEHPYGVCPTLEHGYCYFGLGLESLARAVSAGLDWQDPLRTDPAGFDRKAF</sequence>
<evidence type="ECO:0000313" key="1">
    <source>
        <dbReference type="EMBL" id="EQM74748.1"/>
    </source>
</evidence>
<dbReference type="RefSeq" id="WP_021200837.1">
    <property type="nucleotide sequence ID" value="NZ_ATAO01000206.1"/>
</dbReference>
<proteinExistence type="predicted"/>